<dbReference type="PANTHER" id="PTHR34145:SF51">
    <property type="entry name" value="FBD DOMAIN-CONTAINING PROTEIN"/>
    <property type="match status" value="1"/>
</dbReference>
<dbReference type="AlphaFoldDB" id="A0A978VL14"/>
<dbReference type="SMART" id="SM00256">
    <property type="entry name" value="FBOX"/>
    <property type="match status" value="1"/>
</dbReference>
<dbReference type="InterPro" id="IPR036047">
    <property type="entry name" value="F-box-like_dom_sf"/>
</dbReference>
<evidence type="ECO:0000313" key="2">
    <source>
        <dbReference type="EMBL" id="KAH7533783.1"/>
    </source>
</evidence>
<reference evidence="2" key="1">
    <citation type="journal article" date="2021" name="Front. Plant Sci.">
        <title>Chromosome-Scale Genome Assembly for Chinese Sour Jujube and Insights Into Its Genome Evolution and Domestication Signature.</title>
        <authorList>
            <person name="Shen L.-Y."/>
            <person name="Luo H."/>
            <person name="Wang X.-L."/>
            <person name="Wang X.-M."/>
            <person name="Qiu X.-J."/>
            <person name="Liu H."/>
            <person name="Zhou S.-S."/>
            <person name="Jia K.-H."/>
            <person name="Nie S."/>
            <person name="Bao Y.-T."/>
            <person name="Zhang R.-G."/>
            <person name="Yun Q.-Z."/>
            <person name="Chai Y.-H."/>
            <person name="Lu J.-Y."/>
            <person name="Li Y."/>
            <person name="Zhao S.-W."/>
            <person name="Mao J.-F."/>
            <person name="Jia S.-G."/>
            <person name="Mao Y.-M."/>
        </authorList>
    </citation>
    <scope>NUCLEOTIDE SEQUENCE</scope>
    <source>
        <strain evidence="2">AT0</strain>
        <tissue evidence="2">Leaf</tissue>
    </source>
</reference>
<dbReference type="Gene3D" id="3.80.10.10">
    <property type="entry name" value="Ribonuclease Inhibitor"/>
    <property type="match status" value="1"/>
</dbReference>
<feature type="domain" description="F-box" evidence="1">
    <location>
        <begin position="16"/>
        <end position="67"/>
    </location>
</feature>
<dbReference type="Pfam" id="PF00646">
    <property type="entry name" value="F-box"/>
    <property type="match status" value="1"/>
</dbReference>
<dbReference type="Pfam" id="PF24758">
    <property type="entry name" value="LRR_At5g56370"/>
    <property type="match status" value="1"/>
</dbReference>
<organism evidence="2 3">
    <name type="scientific">Ziziphus jujuba var. spinosa</name>
    <dbReference type="NCBI Taxonomy" id="714518"/>
    <lineage>
        <taxon>Eukaryota</taxon>
        <taxon>Viridiplantae</taxon>
        <taxon>Streptophyta</taxon>
        <taxon>Embryophyta</taxon>
        <taxon>Tracheophyta</taxon>
        <taxon>Spermatophyta</taxon>
        <taxon>Magnoliopsida</taxon>
        <taxon>eudicotyledons</taxon>
        <taxon>Gunneridae</taxon>
        <taxon>Pentapetalae</taxon>
        <taxon>rosids</taxon>
        <taxon>fabids</taxon>
        <taxon>Rosales</taxon>
        <taxon>Rhamnaceae</taxon>
        <taxon>Paliureae</taxon>
        <taxon>Ziziphus</taxon>
    </lineage>
</organism>
<dbReference type="EMBL" id="JAEACU010000004">
    <property type="protein sequence ID" value="KAH7533783.1"/>
    <property type="molecule type" value="Genomic_DNA"/>
</dbReference>
<dbReference type="InterPro" id="IPR053781">
    <property type="entry name" value="F-box_AtFBL13-like"/>
</dbReference>
<proteinExistence type="predicted"/>
<dbReference type="InterPro" id="IPR055411">
    <property type="entry name" value="LRR_FXL15/At3g58940/PEG3-like"/>
</dbReference>
<sequence>MATKVAKKHCRRKEGIDRISELPDPLIYHILSFLPTFYAVRMSIVSKRWRHMWIYTSVLHFEDFKSLTLLKLKGFRLEDSFPVNLESLKVLCLERVNIYGRTSLQNLISGCPIIEDLCLRDIYFQLSKDIVAGATLRNLTLWNLRLTDEMVDDLGWRHPLLEKLTMRSCSNLNHISIQRDSLKSLFLAHDCPIEIKIMTPNLVSFVFEGLVMSNISVFDAPNLVEATLKLLDTRLDNRTWFPLILFLSYFKFLKKMTLCFCFQENVIIPKDVRNICCRSLPTLKHLKVKMDNDTLWTNSEIRDSFVWCAPSLETFEMEYLSYTYFNL</sequence>
<evidence type="ECO:0000313" key="3">
    <source>
        <dbReference type="Proteomes" id="UP000813462"/>
    </source>
</evidence>
<dbReference type="InterPro" id="IPR001810">
    <property type="entry name" value="F-box_dom"/>
</dbReference>
<dbReference type="SUPFAM" id="SSF52047">
    <property type="entry name" value="RNI-like"/>
    <property type="match status" value="1"/>
</dbReference>
<protein>
    <recommendedName>
        <fullName evidence="1">F-box domain-containing protein</fullName>
    </recommendedName>
</protein>
<gene>
    <name evidence="2" type="ORF">FEM48_Zijuj04G0168400</name>
</gene>
<dbReference type="Proteomes" id="UP000813462">
    <property type="component" value="Unassembled WGS sequence"/>
</dbReference>
<dbReference type="Gene3D" id="1.20.1280.50">
    <property type="match status" value="1"/>
</dbReference>
<dbReference type="PANTHER" id="PTHR34145">
    <property type="entry name" value="OS02G0105600 PROTEIN"/>
    <property type="match status" value="1"/>
</dbReference>
<comment type="caution">
    <text evidence="2">The sequence shown here is derived from an EMBL/GenBank/DDBJ whole genome shotgun (WGS) entry which is preliminary data.</text>
</comment>
<dbReference type="InterPro" id="IPR032675">
    <property type="entry name" value="LRR_dom_sf"/>
</dbReference>
<name>A0A978VL14_ZIZJJ</name>
<dbReference type="InterPro" id="IPR053772">
    <property type="entry name" value="At1g61320/At1g61330-like"/>
</dbReference>
<evidence type="ECO:0000259" key="1">
    <source>
        <dbReference type="PROSITE" id="PS50181"/>
    </source>
</evidence>
<dbReference type="PROSITE" id="PS50181">
    <property type="entry name" value="FBOX"/>
    <property type="match status" value="1"/>
</dbReference>
<dbReference type="SUPFAM" id="SSF81383">
    <property type="entry name" value="F-box domain"/>
    <property type="match status" value="1"/>
</dbReference>
<dbReference type="CDD" id="cd22160">
    <property type="entry name" value="F-box_AtFBL13-like"/>
    <property type="match status" value="1"/>
</dbReference>
<accession>A0A978VL14</accession>